<dbReference type="Proteomes" id="UP000238296">
    <property type="component" value="Unassembled WGS sequence"/>
</dbReference>
<comment type="caution">
    <text evidence="2">The sequence shown here is derived from an EMBL/GenBank/DDBJ whole genome shotgun (WGS) entry which is preliminary data.</text>
</comment>
<evidence type="ECO:0000313" key="5">
    <source>
        <dbReference type="Proteomes" id="UP000238296"/>
    </source>
</evidence>
<proteinExistence type="predicted"/>
<evidence type="ECO:0000256" key="1">
    <source>
        <dbReference type="SAM" id="Phobius"/>
    </source>
</evidence>
<sequence length="163" mass="17734">MSQHAKPESLRNVVVFVLQMLFISTVVMGEILGGFAMFAISVDHLHSPPPVACHHTVMAADDGCVFTGSGKTHTERLLPHAFADRTPPTVRGGAVHDLPSVAAYRHQMRVWGTIFGPLLFALGVFSAVAFTRARRHADNPVRAYLAQRGPNWRSPASPRPGTM</sequence>
<feature type="transmembrane region" description="Helical" evidence="1">
    <location>
        <begin position="12"/>
        <end position="40"/>
    </location>
</feature>
<evidence type="ECO:0000313" key="3">
    <source>
        <dbReference type="EMBL" id="PQM46334.1"/>
    </source>
</evidence>
<dbReference type="Proteomes" id="UP000179734">
    <property type="component" value="Unassembled WGS sequence"/>
</dbReference>
<dbReference type="RefSeq" id="WP_071024434.1">
    <property type="nucleotide sequence ID" value="NZ_MLQM01000031.1"/>
</dbReference>
<evidence type="ECO:0000313" key="2">
    <source>
        <dbReference type="EMBL" id="OHV04765.1"/>
    </source>
</evidence>
<reference evidence="3" key="3">
    <citation type="submission" date="2018-01" db="EMBL/GenBank/DDBJ databases">
        <authorList>
            <person name="Gaut B.S."/>
            <person name="Morton B.R."/>
            <person name="Clegg M.T."/>
            <person name="Duvall M.R."/>
        </authorList>
    </citation>
    <scope>NUCLEOTIDE SEQUENCE</scope>
    <source>
        <strain evidence="3">ATCC BAA-2683</strain>
    </source>
</reference>
<keyword evidence="4" id="KW-1185">Reference proteome</keyword>
<name>A0A1S1NPP8_9MYCO</name>
<reference evidence="2 4" key="1">
    <citation type="submission" date="2016-10" db="EMBL/GenBank/DDBJ databases">
        <title>Genome sequence of Mycobacterium talmonii.</title>
        <authorList>
            <person name="Greninger A.L."/>
            <person name="Elliott B."/>
            <person name="Vasireddy S."/>
            <person name="Vasireddy R."/>
        </authorList>
    </citation>
    <scope>NUCLEOTIDE SEQUENCE [LARGE SCALE GENOMIC DNA]</scope>
    <source>
        <strain evidence="2">MO-5499</strain>
        <strain evidence="4">NE-TNMC-100812</strain>
    </source>
</reference>
<gene>
    <name evidence="2" type="ORF">BKN37_08575</name>
    <name evidence="3" type="ORF">C1Y40_03497</name>
</gene>
<keyword evidence="1" id="KW-0812">Transmembrane</keyword>
<reference evidence="3 5" key="2">
    <citation type="journal article" date="2017" name="Int. J. Syst. Evol. Microbiol.">
        <title>Mycobacterium talmoniae sp. nov., a slowly growing mycobacterium isolated from human respiratory samples.</title>
        <authorList>
            <person name="Davidson R.M."/>
            <person name="DeGroote M.A."/>
            <person name="Marola J.L."/>
            <person name="Buss S."/>
            <person name="Jones V."/>
            <person name="McNeil M.R."/>
            <person name="Freifeld A.G."/>
            <person name="Elaine Epperson L."/>
            <person name="Hasan N.A."/>
            <person name="Jackson M."/>
            <person name="Iwen P.C."/>
            <person name="Salfinger M."/>
            <person name="Strong M."/>
        </authorList>
    </citation>
    <scope>NUCLEOTIDE SEQUENCE [LARGE SCALE GENOMIC DNA]</scope>
    <source>
        <strain evidence="3 5">ATCC BAA-2683</strain>
    </source>
</reference>
<feature type="transmembrane region" description="Helical" evidence="1">
    <location>
        <begin position="110"/>
        <end position="130"/>
    </location>
</feature>
<dbReference type="EMBL" id="MLQM01000031">
    <property type="protein sequence ID" value="OHV04765.1"/>
    <property type="molecule type" value="Genomic_DNA"/>
</dbReference>
<evidence type="ECO:0000313" key="4">
    <source>
        <dbReference type="Proteomes" id="UP000179734"/>
    </source>
</evidence>
<organism evidence="2 4">
    <name type="scientific">Mycobacterium talmoniae</name>
    <dbReference type="NCBI Taxonomy" id="1858794"/>
    <lineage>
        <taxon>Bacteria</taxon>
        <taxon>Bacillati</taxon>
        <taxon>Actinomycetota</taxon>
        <taxon>Actinomycetes</taxon>
        <taxon>Mycobacteriales</taxon>
        <taxon>Mycobacteriaceae</taxon>
        <taxon>Mycobacterium</taxon>
    </lineage>
</organism>
<keyword evidence="1" id="KW-0472">Membrane</keyword>
<dbReference type="AlphaFoldDB" id="A0A1S1NPP8"/>
<dbReference type="EMBL" id="PPEA01000511">
    <property type="protein sequence ID" value="PQM46334.1"/>
    <property type="molecule type" value="Genomic_DNA"/>
</dbReference>
<accession>A0A1S1NPP8</accession>
<keyword evidence="1" id="KW-1133">Transmembrane helix</keyword>
<protein>
    <submittedName>
        <fullName evidence="2">Uncharacterized protein</fullName>
    </submittedName>
</protein>